<sequence>MGRFEAFELDPLYDYGSVYSDCSDSDSASDTDSGERKRKRSLARSLDYECVGRFRLRRLLAFLQLHRYDGAFEALSKETAVLFRAGHLQHLGLWSEAIRYIYRFVPPMRLPKRGTLLVKFIFIVSRIPDRSYKYDPHSPYHLYLHGGVSPGGVKLAKIISTVHSEHAGNSIDWSLVRIKAAEIVGQLVAQIPEFDDMCLLPFCSAKPANVLPIRLSSRGNKGLQKKSLGRMPADAVAQSFLSKRRRTSSSKGTARSGSLQPARVKMEKAAPGYEAAPVPEPPSAKTKKVFKAVSMAHASKKAAGRADVRGAPAQLCPLGQGRQREERPPAQPPAQVPQ</sequence>
<evidence type="ECO:0000256" key="1">
    <source>
        <dbReference type="SAM" id="MobiDB-lite"/>
    </source>
</evidence>
<evidence type="ECO:0000313" key="2">
    <source>
        <dbReference type="EMBL" id="CAL5025416.1"/>
    </source>
</evidence>
<dbReference type="PANTHER" id="PTHR36478:SF10">
    <property type="entry name" value="ELYS-LIKE DOMAIN-CONTAINING PROTEIN"/>
    <property type="match status" value="1"/>
</dbReference>
<name>A0ABC9CSN5_9POAL</name>
<proteinExistence type="predicted"/>
<gene>
    <name evidence="2" type="ORF">URODEC1_LOCUS78081</name>
</gene>
<dbReference type="EMBL" id="OZ075140">
    <property type="protein sequence ID" value="CAL5025416.1"/>
    <property type="molecule type" value="Genomic_DNA"/>
</dbReference>
<organism evidence="2 3">
    <name type="scientific">Urochloa decumbens</name>
    <dbReference type="NCBI Taxonomy" id="240449"/>
    <lineage>
        <taxon>Eukaryota</taxon>
        <taxon>Viridiplantae</taxon>
        <taxon>Streptophyta</taxon>
        <taxon>Embryophyta</taxon>
        <taxon>Tracheophyta</taxon>
        <taxon>Spermatophyta</taxon>
        <taxon>Magnoliopsida</taxon>
        <taxon>Liliopsida</taxon>
        <taxon>Poales</taxon>
        <taxon>Poaceae</taxon>
        <taxon>PACMAD clade</taxon>
        <taxon>Panicoideae</taxon>
        <taxon>Panicodae</taxon>
        <taxon>Paniceae</taxon>
        <taxon>Melinidinae</taxon>
        <taxon>Urochloa</taxon>
    </lineage>
</organism>
<reference evidence="2" key="1">
    <citation type="submission" date="2024-10" db="EMBL/GenBank/DDBJ databases">
        <authorList>
            <person name="Ryan C."/>
        </authorList>
    </citation>
    <scope>NUCLEOTIDE SEQUENCE [LARGE SCALE GENOMIC DNA]</scope>
</reference>
<feature type="compositionally biased region" description="Pro residues" evidence="1">
    <location>
        <begin position="329"/>
        <end position="338"/>
    </location>
</feature>
<accession>A0ABC9CSN5</accession>
<feature type="compositionally biased region" description="Low complexity" evidence="1">
    <location>
        <begin position="249"/>
        <end position="258"/>
    </location>
</feature>
<evidence type="ECO:0000313" key="3">
    <source>
        <dbReference type="Proteomes" id="UP001497457"/>
    </source>
</evidence>
<keyword evidence="3" id="KW-1185">Reference proteome</keyword>
<dbReference type="PANTHER" id="PTHR36478">
    <property type="entry name" value="OS04G0614237 PROTEIN-RELATED"/>
    <property type="match status" value="1"/>
</dbReference>
<dbReference type="Proteomes" id="UP001497457">
    <property type="component" value="Chromosome 30rd"/>
</dbReference>
<feature type="region of interest" description="Disordered" evidence="1">
    <location>
        <begin position="240"/>
        <end position="338"/>
    </location>
</feature>
<dbReference type="AlphaFoldDB" id="A0ABC9CSN5"/>
<protein>
    <submittedName>
        <fullName evidence="2">Uncharacterized protein</fullName>
    </submittedName>
</protein>